<feature type="transmembrane region" description="Helical" evidence="1">
    <location>
        <begin position="346"/>
        <end position="366"/>
    </location>
</feature>
<organism evidence="2 3">
    <name type="scientific">Puccinia sorghi</name>
    <dbReference type="NCBI Taxonomy" id="27349"/>
    <lineage>
        <taxon>Eukaryota</taxon>
        <taxon>Fungi</taxon>
        <taxon>Dikarya</taxon>
        <taxon>Basidiomycota</taxon>
        <taxon>Pucciniomycotina</taxon>
        <taxon>Pucciniomycetes</taxon>
        <taxon>Pucciniales</taxon>
        <taxon>Pucciniaceae</taxon>
        <taxon>Puccinia</taxon>
    </lineage>
</organism>
<keyword evidence="1" id="KW-1133">Transmembrane helix</keyword>
<evidence type="ECO:0000313" key="3">
    <source>
        <dbReference type="Proteomes" id="UP000037035"/>
    </source>
</evidence>
<dbReference type="EMBL" id="LAVV01014804">
    <property type="protein sequence ID" value="KNZ44422.1"/>
    <property type="molecule type" value="Genomic_DNA"/>
</dbReference>
<reference evidence="2 3" key="1">
    <citation type="submission" date="2015-08" db="EMBL/GenBank/DDBJ databases">
        <title>Next Generation Sequencing and Analysis of the Genome of Puccinia sorghi L Schw, the Causal Agent of Maize Common Rust.</title>
        <authorList>
            <person name="Rochi L."/>
            <person name="Burguener G."/>
            <person name="Darino M."/>
            <person name="Turjanski A."/>
            <person name="Kreff E."/>
            <person name="Dieguez M.J."/>
            <person name="Sacco F."/>
        </authorList>
    </citation>
    <scope>NUCLEOTIDE SEQUENCE [LARGE SCALE GENOMIC DNA]</scope>
    <source>
        <strain evidence="2 3">RO10H11247</strain>
    </source>
</reference>
<feature type="transmembrane region" description="Helical" evidence="1">
    <location>
        <begin position="161"/>
        <end position="188"/>
    </location>
</feature>
<dbReference type="Proteomes" id="UP000037035">
    <property type="component" value="Unassembled WGS sequence"/>
</dbReference>
<dbReference type="VEuPathDB" id="FungiDB:VP01_917g2"/>
<keyword evidence="1" id="KW-0812">Transmembrane</keyword>
<feature type="transmembrane region" description="Helical" evidence="1">
    <location>
        <begin position="235"/>
        <end position="256"/>
    </location>
</feature>
<protein>
    <submittedName>
        <fullName evidence="2">Uncharacterized protein</fullName>
    </submittedName>
</protein>
<dbReference type="AlphaFoldDB" id="A0A0L6U804"/>
<evidence type="ECO:0000313" key="2">
    <source>
        <dbReference type="EMBL" id="KNZ44422.1"/>
    </source>
</evidence>
<comment type="caution">
    <text evidence="2">The sequence shown here is derived from an EMBL/GenBank/DDBJ whole genome shotgun (WGS) entry which is preliminary data.</text>
</comment>
<evidence type="ECO:0000256" key="1">
    <source>
        <dbReference type="SAM" id="Phobius"/>
    </source>
</evidence>
<sequence length="484" mass="55572">MYTHCLARYKGDPLYLTRQCVNFAFFFGLVIDLLCLAEKTKQPSLLLKYKNHSGPSMQCYLGGLIVIMKTVILHNIIVESRSKPKNHPFHLLPNAIITQVPRFNQKISLSIYGTYQQAQNHQMRSKLTPHLIIHCWNNPCCYVLCFVMANDRPKKIIPSKIILGGMVFMCIVSFVSAIPFFRMIFIVFEGITAIMLTKELRLLLSFLDIYFFLLIKNSLEFFSGKFSMLWKKRYIFSQCGFTNISFIFLLALACTYKSCQTTKRKEGHRTKRSENISIWEDKTVSKVDLEEEFDDLSFLGFGVGIECGCFENRKKEERTRRRLSRLQSSFNSTYMNMWRIFTNLELVAKFQIFLFYDIFWILYTFITAFKHLFIISHSYLACTVLRKELVSVLMHAENQPSPLCPSKTAHNILTTKQKGIIVGMMKAGATASGVAQKLGLPQQTVSGVTALPGPGGCCHGYWYPIARISLHRLPNSSLQLFLAK</sequence>
<feature type="transmembrane region" description="Helical" evidence="1">
    <location>
        <begin position="60"/>
        <end position="78"/>
    </location>
</feature>
<gene>
    <name evidence="2" type="ORF">VP01_917g2</name>
</gene>
<name>A0A0L6U804_9BASI</name>
<feature type="transmembrane region" description="Helical" evidence="1">
    <location>
        <begin position="20"/>
        <end position="40"/>
    </location>
</feature>
<accession>A0A0L6U804</accession>
<keyword evidence="3" id="KW-1185">Reference proteome</keyword>
<proteinExistence type="predicted"/>
<keyword evidence="1" id="KW-0472">Membrane</keyword>
<feature type="transmembrane region" description="Helical" evidence="1">
    <location>
        <begin position="200"/>
        <end position="215"/>
    </location>
</feature>